<evidence type="ECO:0000256" key="4">
    <source>
        <dbReference type="HAMAP-Rule" id="MF_02112"/>
    </source>
</evidence>
<evidence type="ECO:0000256" key="1">
    <source>
        <dbReference type="ARBA" id="ARBA00022741"/>
    </source>
</evidence>
<dbReference type="InterPro" id="IPR003593">
    <property type="entry name" value="AAA+_ATPase"/>
</dbReference>
<keyword evidence="7" id="KW-0647">Proteasome</keyword>
<dbReference type="GO" id="GO:0016887">
    <property type="term" value="F:ATP hydrolysis activity"/>
    <property type="evidence" value="ECO:0007669"/>
    <property type="project" value="UniProtKB-UniRule"/>
</dbReference>
<dbReference type="InterPro" id="IPR012340">
    <property type="entry name" value="NA-bd_OB-fold"/>
</dbReference>
<dbReference type="PANTHER" id="PTHR23077:SF144">
    <property type="entry name" value="PROTEASOME-ASSOCIATED ATPASE"/>
    <property type="match status" value="1"/>
</dbReference>
<dbReference type="Gene3D" id="2.40.50.140">
    <property type="entry name" value="Nucleic acid-binding proteins"/>
    <property type="match status" value="2"/>
</dbReference>
<dbReference type="GO" id="GO:0000502">
    <property type="term" value="C:proteasome complex"/>
    <property type="evidence" value="ECO:0007669"/>
    <property type="project" value="UniProtKB-KW"/>
</dbReference>
<dbReference type="InterPro" id="IPR027417">
    <property type="entry name" value="P-loop_NTPase"/>
</dbReference>
<name>A0A2W5D5V5_9CORY</name>
<sequence length="538" mass="58377">MTAQNPSDQPSPTARELRLANHRLGAQNEKLTEALKASREKLAEINSRLADMAEPPSTYGTLLQLNGTGKTAEVFTSNRHMRLAVSPLLDRMDLQPGATVRLGENLQVVEVTGFADSGDVAAVVEVVGDRLIIADKLGEESIVKAARPLQSLITNRELTTGDSVVVDRRSGWAFGMIPRAEVTSLVLEEVPDVSYENIGGLSNQIEQIRDAVELPFLHPEIYRHYGLRPPKGVLLYGPPGNGKTLIAKAVANSLSKSMGSSDKASRFADSYFLNVKGPELLNKFVGETERQIRQIFERARKIAHAGKPVIVFFDEMEAIFRTRGTGVSSDMESTVVPQLLSELDGVEGLDNVIVIGASNREELIDPAILRPGRLDVKIRVDRPDQDAALDILSKHIDASLPLAADLVTEHGDKEEAAAALCRIIAEEIFRRDAAHRYVTLHLADGQTKDLYWADFVSGAMLANIVDRAKTFAIKRALSQTATTSEAAAEGGLSTADVLDAITAEINDSENLPDTTNPTEWARISGHATGRVVDITLAD</sequence>
<dbReference type="Gene3D" id="3.40.50.300">
    <property type="entry name" value="P-loop containing nucleotide triphosphate hydrolases"/>
    <property type="match status" value="1"/>
</dbReference>
<comment type="caution">
    <text evidence="7">The sequence shown here is derived from an EMBL/GenBank/DDBJ whole genome shotgun (WGS) entry which is preliminary data.</text>
</comment>
<protein>
    <recommendedName>
        <fullName evidence="4">AAA ATPase forming ring-shaped complexes</fullName>
        <shortName evidence="4">ARC</shortName>
    </recommendedName>
</protein>
<dbReference type="SUPFAM" id="SSF52540">
    <property type="entry name" value="P-loop containing nucleoside triphosphate hydrolases"/>
    <property type="match status" value="1"/>
</dbReference>
<evidence type="ECO:0000256" key="3">
    <source>
        <dbReference type="ARBA" id="ARBA00023054"/>
    </source>
</evidence>
<feature type="domain" description="AAA+ ATPase" evidence="6">
    <location>
        <begin position="229"/>
        <end position="384"/>
    </location>
</feature>
<accession>A0A2W5D5V5</accession>
<dbReference type="InterPro" id="IPR022482">
    <property type="entry name" value="Proteasome_ATPase"/>
</dbReference>
<evidence type="ECO:0000259" key="6">
    <source>
        <dbReference type="SMART" id="SM00382"/>
    </source>
</evidence>
<keyword evidence="3 4" id="KW-0175">Coiled coil</keyword>
<dbReference type="AlphaFoldDB" id="A0A2W5D5V5"/>
<gene>
    <name evidence="4 7" type="primary">arc</name>
    <name evidence="7" type="ORF">DI609_02525</name>
</gene>
<evidence type="ECO:0000256" key="5">
    <source>
        <dbReference type="RuleBase" id="RU003651"/>
    </source>
</evidence>
<dbReference type="NCBIfam" id="TIGR03689">
    <property type="entry name" value="pup_AAA"/>
    <property type="match status" value="1"/>
</dbReference>
<dbReference type="HAMAP" id="MF_02112">
    <property type="entry name" value="ARC_ATPase"/>
    <property type="match status" value="1"/>
</dbReference>
<dbReference type="GO" id="GO:0005524">
    <property type="term" value="F:ATP binding"/>
    <property type="evidence" value="ECO:0007669"/>
    <property type="project" value="UniProtKB-UniRule"/>
</dbReference>
<dbReference type="SMART" id="SM00382">
    <property type="entry name" value="AAA"/>
    <property type="match status" value="1"/>
</dbReference>
<dbReference type="InterPro" id="IPR032501">
    <property type="entry name" value="Prot_ATP_ID_OB_2nd"/>
</dbReference>
<keyword evidence="2 4" id="KW-0067">ATP-binding</keyword>
<dbReference type="Pfam" id="PF17758">
    <property type="entry name" value="Prot_ATP_ID_OB_N"/>
    <property type="match status" value="1"/>
</dbReference>
<keyword evidence="1 4" id="KW-0547">Nucleotide-binding</keyword>
<feature type="coiled-coil region" evidence="4">
    <location>
        <begin position="14"/>
        <end position="48"/>
    </location>
</feature>
<proteinExistence type="inferred from homology"/>
<dbReference type="FunFam" id="3.40.50.300:FF:001025">
    <property type="entry name" value="ATPase family, AAA domain-containing 2B"/>
    <property type="match status" value="1"/>
</dbReference>
<dbReference type="InterPro" id="IPR041626">
    <property type="entry name" value="Prot_ATP_ID_OB_N"/>
</dbReference>
<comment type="subunit">
    <text evidence="4">Homohexamer. Assembles into a hexameric ring structure.</text>
</comment>
<dbReference type="Proteomes" id="UP000249451">
    <property type="component" value="Unassembled WGS sequence"/>
</dbReference>
<dbReference type="PROSITE" id="PS00674">
    <property type="entry name" value="AAA"/>
    <property type="match status" value="1"/>
</dbReference>
<dbReference type="InterPro" id="IPR003960">
    <property type="entry name" value="ATPase_AAA_CS"/>
</dbReference>
<evidence type="ECO:0000313" key="7">
    <source>
        <dbReference type="EMBL" id="PZP02432.1"/>
    </source>
</evidence>
<organism evidence="7 8">
    <name type="scientific">Corynebacterium urealyticum</name>
    <dbReference type="NCBI Taxonomy" id="43771"/>
    <lineage>
        <taxon>Bacteria</taxon>
        <taxon>Bacillati</taxon>
        <taxon>Actinomycetota</taxon>
        <taxon>Actinomycetes</taxon>
        <taxon>Mycobacteriales</taxon>
        <taxon>Corynebacteriaceae</taxon>
        <taxon>Corynebacterium</taxon>
    </lineage>
</organism>
<reference evidence="7 8" key="1">
    <citation type="submission" date="2017-11" db="EMBL/GenBank/DDBJ databases">
        <title>Infants hospitalized years apart are colonized by the same room-sourced microbial strains.</title>
        <authorList>
            <person name="Brooks B."/>
            <person name="Olm M.R."/>
            <person name="Firek B.A."/>
            <person name="Baker R."/>
            <person name="Thomas B.C."/>
            <person name="Morowitz M.J."/>
            <person name="Banfield J.F."/>
        </authorList>
    </citation>
    <scope>NUCLEOTIDE SEQUENCE [LARGE SCALE GENOMIC DNA]</scope>
    <source>
        <strain evidence="7">S2_012_000_R3_87</strain>
    </source>
</reference>
<evidence type="ECO:0000256" key="2">
    <source>
        <dbReference type="ARBA" id="ARBA00022840"/>
    </source>
</evidence>
<evidence type="ECO:0000313" key="8">
    <source>
        <dbReference type="Proteomes" id="UP000249451"/>
    </source>
</evidence>
<dbReference type="GO" id="GO:0010498">
    <property type="term" value="P:proteasomal protein catabolic process"/>
    <property type="evidence" value="ECO:0007669"/>
    <property type="project" value="InterPro"/>
</dbReference>
<dbReference type="Pfam" id="PF16450">
    <property type="entry name" value="Prot_ATP_ID_OB_C"/>
    <property type="match status" value="1"/>
</dbReference>
<dbReference type="InterPro" id="IPR050168">
    <property type="entry name" value="AAA_ATPase_domain"/>
</dbReference>
<feature type="binding site" evidence="4">
    <location>
        <begin position="240"/>
        <end position="245"/>
    </location>
    <ligand>
        <name>ATP</name>
        <dbReference type="ChEBI" id="CHEBI:30616"/>
    </ligand>
</feature>
<dbReference type="EMBL" id="QFNY01000037">
    <property type="protein sequence ID" value="PZP02432.1"/>
    <property type="molecule type" value="Genomic_DNA"/>
</dbReference>
<dbReference type="PANTHER" id="PTHR23077">
    <property type="entry name" value="AAA-FAMILY ATPASE"/>
    <property type="match status" value="1"/>
</dbReference>
<dbReference type="Pfam" id="PF00004">
    <property type="entry name" value="AAA"/>
    <property type="match status" value="1"/>
</dbReference>
<comment type="similarity">
    <text evidence="4 5">Belongs to the AAA ATPase family.</text>
</comment>
<dbReference type="Gene3D" id="1.20.5.170">
    <property type="match status" value="1"/>
</dbReference>
<dbReference type="InterPro" id="IPR003959">
    <property type="entry name" value="ATPase_AAA_core"/>
</dbReference>
<dbReference type="GO" id="GO:0019941">
    <property type="term" value="P:modification-dependent protein catabolic process"/>
    <property type="evidence" value="ECO:0007669"/>
    <property type="project" value="InterPro"/>
</dbReference>